<name>A0A9D2TF62_9FIRM</name>
<dbReference type="InterPro" id="IPR043775">
    <property type="entry name" value="DUF5717_N"/>
</dbReference>
<dbReference type="Pfam" id="PF18983">
    <property type="entry name" value="DUF5717"/>
    <property type="match status" value="1"/>
</dbReference>
<evidence type="ECO:0000259" key="2">
    <source>
        <dbReference type="Pfam" id="PF18984"/>
    </source>
</evidence>
<protein>
    <submittedName>
        <fullName evidence="3">Uncharacterized protein</fullName>
    </submittedName>
</protein>
<feature type="domain" description="DUF5717" evidence="2">
    <location>
        <begin position="1"/>
        <end position="882"/>
    </location>
</feature>
<dbReference type="Pfam" id="PF18984">
    <property type="entry name" value="DUF5717_N"/>
    <property type="match status" value="1"/>
</dbReference>
<reference evidence="3" key="1">
    <citation type="journal article" date="2021" name="PeerJ">
        <title>Extensive microbial diversity within the chicken gut microbiome revealed by metagenomics and culture.</title>
        <authorList>
            <person name="Gilroy R."/>
            <person name="Ravi A."/>
            <person name="Getino M."/>
            <person name="Pursley I."/>
            <person name="Horton D.L."/>
            <person name="Alikhan N.F."/>
            <person name="Baker D."/>
            <person name="Gharbi K."/>
            <person name="Hall N."/>
            <person name="Watson M."/>
            <person name="Adriaenssens E.M."/>
            <person name="Foster-Nyarko E."/>
            <person name="Jarju S."/>
            <person name="Secka A."/>
            <person name="Antonio M."/>
            <person name="Oren A."/>
            <person name="Chaudhuri R.R."/>
            <person name="La Ragione R."/>
            <person name="Hildebrand F."/>
            <person name="Pallen M.J."/>
        </authorList>
    </citation>
    <scope>NUCLEOTIDE SEQUENCE</scope>
    <source>
        <strain evidence="3">CHK198-12963</strain>
    </source>
</reference>
<feature type="domain" description="DUF5717" evidence="1">
    <location>
        <begin position="885"/>
        <end position="1191"/>
    </location>
</feature>
<proteinExistence type="predicted"/>
<evidence type="ECO:0000313" key="4">
    <source>
        <dbReference type="Proteomes" id="UP000823863"/>
    </source>
</evidence>
<organism evidence="3 4">
    <name type="scientific">Candidatus Enterocloster excrementigallinarum</name>
    <dbReference type="NCBI Taxonomy" id="2838558"/>
    <lineage>
        <taxon>Bacteria</taxon>
        <taxon>Bacillati</taxon>
        <taxon>Bacillota</taxon>
        <taxon>Clostridia</taxon>
        <taxon>Lachnospirales</taxon>
        <taxon>Lachnospiraceae</taxon>
        <taxon>Enterocloster</taxon>
    </lineage>
</organism>
<accession>A0A9D2TF62</accession>
<sequence length="1194" mass="138648">MRERINRLARGIIDSEAPQVVITPEQVEEQVPASAKTRGELMVTSSNNLYIKGLVYSSNPRVTISNNAFGGLRNRIVFEINSQYLKHGETIKGSFYLVTNGGEKEIPYSLRVQSGVSGSALERLKTAEDYARLAKKDLDLALQLFEYQDFIQAPFMEDGLCRTIYDGLKGRPGRRNLLEEFLVALKVKEPVRLSVNTEKKSYDCYSEGIQDWLEIRSSGWGYVQIQVQADGDFIELVQSQFTDQDFKGGLLRLPFRVRRERLHGGKNFGSLHLTTLRENFTVEIEALVPQEEEKKGTTNQGRVEPEKLYPYLAKRLDLEAGVTDRETSLNQMSQELQKLREEFPEDDLPVLLQAELMLMGGRREAAAGLLGERGERMAALGEKERERYCYFRYLNYLLNPGPGAKEGLIRLLNQYLERMDGESFYLFFLLLEVDERLKQNPLELYLRMKNMYQDGCRSPFLYLAASRLLEIHPDLMASLGEFEVQVVYLAAKKGFLNRTMAEKTASYALNFRYYKRIYQWLLEKIYELYPLPQVLEALCALLIRGNQKGSGAFRWYSLALEQGVNLTRLYEYYLYALPKNYDHLLPKEVLLYFSYDKDLDDENRCVLYRNILTYMNPSSELYQAYMRPMEQFAMEQLLRSRINSSLAIIYDHMIYKDMIDRRAARVLPGILRSYRIQCQDPRMKYVIVRYQELAEDQAFALDGGVAFVPIFSDRFVLLFQDAFGSRYLDVSCYKIPVMDKPELLERCYEVCPEHPMLRLIACRKLLEEGIKEDSQASFLERLMEDLNLNPVYREQLLSAVTDYYCQKAKGQEGGSMSFDCAYLVQMDKEELKPRQRQKICETLISQNYMREAYEMIRLYGSQYISAKSRMKLCDRMILQNLFDQDELLLDLSYGVFREGCGDSVILDYLCEHFNGTVEQMYQVLIQAIQEHVETYDLEERLLAQMMFTGQTAQIDSVFQLYTQRKNTRESVVKAYFTEKSIAYFLRGEKVGEPVFRYLEGVISASIEKNRVPTIYLLALTKYYASCTSLQEDQARLCRIAGGLLINEGLVFSYTRDLSRHMAVPEDIMDKAMVEYHGRKDSRPELMVRILPGEEEYHSEEMHRVYQGIFVKRKVLFEGETMEYQIYDLENGVRTLTAEGRAVCDHKLEGKENSRFVLLNHMGKAFEEKDEEALKNAMEEYLKKAAVLSELFPTV</sequence>
<comment type="caution">
    <text evidence="3">The sequence shown here is derived from an EMBL/GenBank/DDBJ whole genome shotgun (WGS) entry which is preliminary data.</text>
</comment>
<dbReference type="InterPro" id="IPR043774">
    <property type="entry name" value="DUF5717_C"/>
</dbReference>
<dbReference type="Proteomes" id="UP000823863">
    <property type="component" value="Unassembled WGS sequence"/>
</dbReference>
<evidence type="ECO:0000313" key="3">
    <source>
        <dbReference type="EMBL" id="HJC66851.1"/>
    </source>
</evidence>
<dbReference type="AlphaFoldDB" id="A0A9D2TF62"/>
<evidence type="ECO:0000259" key="1">
    <source>
        <dbReference type="Pfam" id="PF18983"/>
    </source>
</evidence>
<reference evidence="3" key="2">
    <citation type="submission" date="2021-04" db="EMBL/GenBank/DDBJ databases">
        <authorList>
            <person name="Gilroy R."/>
        </authorList>
    </citation>
    <scope>NUCLEOTIDE SEQUENCE</scope>
    <source>
        <strain evidence="3">CHK198-12963</strain>
    </source>
</reference>
<dbReference type="EMBL" id="DWWB01000053">
    <property type="protein sequence ID" value="HJC66851.1"/>
    <property type="molecule type" value="Genomic_DNA"/>
</dbReference>
<gene>
    <name evidence="3" type="ORF">H9931_09055</name>
</gene>